<dbReference type="OrthoDB" id="7296482at2"/>
<dbReference type="Gene3D" id="1.20.58.340">
    <property type="entry name" value="Magnesium transport protein CorA, transmembrane region"/>
    <property type="match status" value="1"/>
</dbReference>
<keyword evidence="1" id="KW-0472">Membrane</keyword>
<gene>
    <name evidence="2" type="ORF">FBT96_04100</name>
</gene>
<organism evidence="2 3">
    <name type="scientific">Rhodobacter capsulatus</name>
    <name type="common">Rhodopseudomonas capsulata</name>
    <dbReference type="NCBI Taxonomy" id="1061"/>
    <lineage>
        <taxon>Bacteria</taxon>
        <taxon>Pseudomonadati</taxon>
        <taxon>Pseudomonadota</taxon>
        <taxon>Alphaproteobacteria</taxon>
        <taxon>Rhodobacterales</taxon>
        <taxon>Rhodobacter group</taxon>
        <taxon>Rhodobacter</taxon>
    </lineage>
</organism>
<dbReference type="AlphaFoldDB" id="A0A4U1JUC3"/>
<keyword evidence="1" id="KW-0812">Transmembrane</keyword>
<protein>
    <recommendedName>
        <fullName evidence="4">CorA-like Mg2+ transporter protein</fullName>
    </recommendedName>
</protein>
<feature type="transmembrane region" description="Helical" evidence="1">
    <location>
        <begin position="530"/>
        <end position="548"/>
    </location>
</feature>
<comment type="caution">
    <text evidence="2">The sequence shown here is derived from an EMBL/GenBank/DDBJ whole genome shotgun (WGS) entry which is preliminary data.</text>
</comment>
<sequence length="550" mass="61492">MTQPTEVTPSTAIPLSQFRQILHLPLSLLDPDQAGGPEAQMRRLLKQMAAHGWAPARTTFNDEPGPHSYEEAAYFHDFVRDFLYAKDRDNQHYSFCRPDMIDQEMVFHLGSGDVACTIKTLEIDLFTFGVAILTLELVAVAPMTLARALDLIDHGRRAFPGFWYDDTTPGLCPRAVTLGGTRHEAESRTEHVAHLKAPQPDEKPALRLFPWWRSLLAPLCLQGENRESGLPVWRHVLDERIPVMSFLALPDKAAFESISEGDWFRIAAADGAGKDPMPFNGPFLRAQAETLFYDRHAPCAQSTSCTRHSFAGYHYALVGANIPPPDNFFEDVIQTHFRSHYRRMNFIAQLEFAALLTFSRRVTDLAITPDAPDFRDKLLRVRKDFLSFTHRFLFTDVSNHLQAREMNTRLRASMNLDGLRADVEAELSAASDFALAEEQRDMGRSQEALTRFATLFLPATLATGFAGMNIVADFLGQIAPASPRTAWLWGLAELMFWAAIAYGIGLFVQGLIRRKGIDSPDSIGPLLRRAVSWTGFCALVCALLAVALKG</sequence>
<reference evidence="2 3" key="1">
    <citation type="submission" date="2019-04" db="EMBL/GenBank/DDBJ databases">
        <title>Draft Whole-Genome sequence of the purple photosynthetic bacterium Rhodobacter capsulatus SP108 with an indigenous class A beta-lactamase.</title>
        <authorList>
            <person name="Robertson S."/>
            <person name="Meyer T.E."/>
            <person name="Kyndt J.A."/>
        </authorList>
    </citation>
    <scope>NUCLEOTIDE SEQUENCE [LARGE SCALE GENOMIC DNA]</scope>
    <source>
        <strain evidence="2 3">SP108</strain>
    </source>
</reference>
<feature type="transmembrane region" description="Helical" evidence="1">
    <location>
        <begin position="125"/>
        <end position="149"/>
    </location>
</feature>
<feature type="transmembrane region" description="Helical" evidence="1">
    <location>
        <begin position="452"/>
        <end position="475"/>
    </location>
</feature>
<keyword evidence="1" id="KW-1133">Transmembrane helix</keyword>
<dbReference type="RefSeq" id="WP_136905075.1">
    <property type="nucleotide sequence ID" value="NZ_SWJZ01000013.1"/>
</dbReference>
<feature type="transmembrane region" description="Helical" evidence="1">
    <location>
        <begin position="487"/>
        <end position="509"/>
    </location>
</feature>
<evidence type="ECO:0000313" key="2">
    <source>
        <dbReference type="EMBL" id="TKD23005.1"/>
    </source>
</evidence>
<proteinExistence type="predicted"/>
<name>A0A4U1JUC3_RHOCA</name>
<evidence type="ECO:0000256" key="1">
    <source>
        <dbReference type="SAM" id="Phobius"/>
    </source>
</evidence>
<evidence type="ECO:0000313" key="3">
    <source>
        <dbReference type="Proteomes" id="UP000310597"/>
    </source>
</evidence>
<dbReference type="Proteomes" id="UP000310597">
    <property type="component" value="Unassembled WGS sequence"/>
</dbReference>
<dbReference type="EMBL" id="SWJZ01000013">
    <property type="protein sequence ID" value="TKD23005.1"/>
    <property type="molecule type" value="Genomic_DNA"/>
</dbReference>
<evidence type="ECO:0008006" key="4">
    <source>
        <dbReference type="Google" id="ProtNLM"/>
    </source>
</evidence>
<accession>A0A4U1JUC3</accession>